<evidence type="ECO:0000256" key="2">
    <source>
        <dbReference type="SAM" id="MobiDB-lite"/>
    </source>
</evidence>
<accession>A0A5C8ZJQ5</accession>
<reference evidence="3 4" key="1">
    <citation type="submission" date="2019-07" db="EMBL/GenBank/DDBJ databases">
        <title>Quadrisphaera sp. strain DD2A genome sequencing and assembly.</title>
        <authorList>
            <person name="Kim I."/>
        </authorList>
    </citation>
    <scope>NUCLEOTIDE SEQUENCE [LARGE SCALE GENOMIC DNA]</scope>
    <source>
        <strain evidence="3 4">DD2A</strain>
    </source>
</reference>
<name>A0A5C8ZJQ5_9ACTN</name>
<comment type="subcellular location">
    <subcellularLocation>
        <location evidence="1">Cell membrane</location>
        <topology evidence="1">Multi-pass membrane protein</topology>
    </subcellularLocation>
</comment>
<dbReference type="RefSeq" id="WP_147924465.1">
    <property type="nucleotide sequence ID" value="NZ_VKAC01000001.1"/>
</dbReference>
<evidence type="ECO:0000313" key="3">
    <source>
        <dbReference type="EMBL" id="TXR57854.1"/>
    </source>
</evidence>
<evidence type="ECO:0000256" key="1">
    <source>
        <dbReference type="RuleBase" id="RU363076"/>
    </source>
</evidence>
<dbReference type="EMBL" id="VKAC01000001">
    <property type="protein sequence ID" value="TXR57854.1"/>
    <property type="molecule type" value="Genomic_DNA"/>
</dbReference>
<organism evidence="3 4">
    <name type="scientific">Quadrisphaera setariae</name>
    <dbReference type="NCBI Taxonomy" id="2593304"/>
    <lineage>
        <taxon>Bacteria</taxon>
        <taxon>Bacillati</taxon>
        <taxon>Actinomycetota</taxon>
        <taxon>Actinomycetes</taxon>
        <taxon>Kineosporiales</taxon>
        <taxon>Kineosporiaceae</taxon>
        <taxon>Quadrisphaera</taxon>
    </lineage>
</organism>
<dbReference type="OrthoDB" id="9807214at2"/>
<dbReference type="CDD" id="cd06662">
    <property type="entry name" value="SURF1"/>
    <property type="match status" value="1"/>
</dbReference>
<protein>
    <recommendedName>
        <fullName evidence="1">SURF1-like protein</fullName>
    </recommendedName>
</protein>
<proteinExistence type="inferred from homology"/>
<comment type="caution">
    <text evidence="3">The sequence shown here is derived from an EMBL/GenBank/DDBJ whole genome shotgun (WGS) entry which is preliminary data.</text>
</comment>
<dbReference type="Pfam" id="PF02104">
    <property type="entry name" value="SURF1"/>
    <property type="match status" value="1"/>
</dbReference>
<dbReference type="AlphaFoldDB" id="A0A5C8ZJQ5"/>
<keyword evidence="1" id="KW-0472">Membrane</keyword>
<comment type="similarity">
    <text evidence="1">Belongs to the SURF1 family.</text>
</comment>
<evidence type="ECO:0000313" key="4">
    <source>
        <dbReference type="Proteomes" id="UP000321234"/>
    </source>
</evidence>
<dbReference type="Proteomes" id="UP000321234">
    <property type="component" value="Unassembled WGS sequence"/>
</dbReference>
<dbReference type="InterPro" id="IPR002994">
    <property type="entry name" value="Surf1/Shy1"/>
</dbReference>
<gene>
    <name evidence="3" type="ORF">FMM08_00955</name>
</gene>
<keyword evidence="4" id="KW-1185">Reference proteome</keyword>
<keyword evidence="1" id="KW-1003">Cell membrane</keyword>
<dbReference type="PROSITE" id="PS50895">
    <property type="entry name" value="SURF1"/>
    <property type="match status" value="1"/>
</dbReference>
<feature type="region of interest" description="Disordered" evidence="2">
    <location>
        <begin position="241"/>
        <end position="271"/>
    </location>
</feature>
<sequence length="293" mass="31002">MLRTALRPANLGLLLLMVAAAVVFSLLGEWQLGRSQQHARVSPTETVVPIGEVIQPAADFTGHADHQRVSVSGTWADLPVEEVPDRPLDGRGGTWVVAALQESTTGGLLPVLLGWQPAGQAPPEAPTGAAQLTGRLMASEQPTGVAADGQLRALSSGDLVNVWPGRLYTGYLVADAGSAGQPRGLVAVPSEAPVPRLDPQNLSYAFQWWLFAAFALVMWVKIVKDRHGDELEDRRLAELEAAGEGYDDDGGGAAGDPPDPAPRPVRAGLRAWEDVAVPEARPLTQPDAPQVPR</sequence>
<dbReference type="GO" id="GO:0005886">
    <property type="term" value="C:plasma membrane"/>
    <property type="evidence" value="ECO:0007669"/>
    <property type="project" value="UniProtKB-SubCell"/>
</dbReference>